<organism evidence="2 3">
    <name type="scientific">Colletotrichum scovillei</name>
    <dbReference type="NCBI Taxonomy" id="1209932"/>
    <lineage>
        <taxon>Eukaryota</taxon>
        <taxon>Fungi</taxon>
        <taxon>Dikarya</taxon>
        <taxon>Ascomycota</taxon>
        <taxon>Pezizomycotina</taxon>
        <taxon>Sordariomycetes</taxon>
        <taxon>Hypocreomycetidae</taxon>
        <taxon>Glomerellales</taxon>
        <taxon>Glomerellaceae</taxon>
        <taxon>Colletotrichum</taxon>
        <taxon>Colletotrichum acutatum species complex</taxon>
    </lineage>
</organism>
<proteinExistence type="predicted"/>
<gene>
    <name evidence="2" type="ORF">JMJ77_009222</name>
</gene>
<name>A0A9P7QZN3_9PEZI</name>
<protein>
    <submittedName>
        <fullName evidence="2">Uncharacterized protein</fullName>
    </submittedName>
</protein>
<keyword evidence="3" id="KW-1185">Reference proteome</keyword>
<evidence type="ECO:0000256" key="1">
    <source>
        <dbReference type="SAM" id="MobiDB-lite"/>
    </source>
</evidence>
<feature type="non-terminal residue" evidence="2">
    <location>
        <position position="82"/>
    </location>
</feature>
<evidence type="ECO:0000313" key="3">
    <source>
        <dbReference type="Proteomes" id="UP000699042"/>
    </source>
</evidence>
<dbReference type="Proteomes" id="UP000699042">
    <property type="component" value="Unassembled WGS sequence"/>
</dbReference>
<dbReference type="AlphaFoldDB" id="A0A9P7QZN3"/>
<comment type="caution">
    <text evidence="2">The sequence shown here is derived from an EMBL/GenBank/DDBJ whole genome shotgun (WGS) entry which is preliminary data.</text>
</comment>
<dbReference type="EMBL" id="JAESDN010000009">
    <property type="protein sequence ID" value="KAG7045135.1"/>
    <property type="molecule type" value="Genomic_DNA"/>
</dbReference>
<reference evidence="2" key="1">
    <citation type="submission" date="2021-05" db="EMBL/GenBank/DDBJ databases">
        <title>Comparative genomics of three Colletotrichum scovillei strains and genetic complementation revealed genes involved fungal growth and virulence on chili pepper.</title>
        <authorList>
            <person name="Hsieh D.-K."/>
            <person name="Chuang S.-C."/>
            <person name="Chen C.-Y."/>
            <person name="Chao Y.-T."/>
            <person name="Lu M.-Y.J."/>
            <person name="Lee M.-H."/>
            <person name="Shih M.-C."/>
        </authorList>
    </citation>
    <scope>NUCLEOTIDE SEQUENCE</scope>
    <source>
        <strain evidence="2">Coll-153</strain>
    </source>
</reference>
<evidence type="ECO:0000313" key="2">
    <source>
        <dbReference type="EMBL" id="KAG7045135.1"/>
    </source>
</evidence>
<accession>A0A9P7QZN3</accession>
<sequence>MILNQPAGTKPLPRHDFFASLQPRAREQSSNPHGTDVCDGGEPGGEVRLQQAAGPEWTWDPGPCIALHQRRLRVRRAALCAC</sequence>
<feature type="region of interest" description="Disordered" evidence="1">
    <location>
        <begin position="22"/>
        <end position="47"/>
    </location>
</feature>